<dbReference type="AlphaFoldDB" id="A0A3B1BE98"/>
<protein>
    <submittedName>
        <fullName evidence="5">Shufflon-specific DNA recombinase</fullName>
    </submittedName>
</protein>
<dbReference type="Gene3D" id="1.10.150.130">
    <property type="match status" value="1"/>
</dbReference>
<dbReference type="GO" id="GO:0003677">
    <property type="term" value="F:DNA binding"/>
    <property type="evidence" value="ECO:0007669"/>
    <property type="project" value="UniProtKB-KW"/>
</dbReference>
<dbReference type="PROSITE" id="PS51898">
    <property type="entry name" value="TYR_RECOMBINASE"/>
    <property type="match status" value="1"/>
</dbReference>
<evidence type="ECO:0000259" key="4">
    <source>
        <dbReference type="PROSITE" id="PS51900"/>
    </source>
</evidence>
<evidence type="ECO:0000259" key="3">
    <source>
        <dbReference type="PROSITE" id="PS51898"/>
    </source>
</evidence>
<accession>A0A3B1BE98</accession>
<proteinExistence type="predicted"/>
<dbReference type="Pfam" id="PF00589">
    <property type="entry name" value="Phage_integrase"/>
    <property type="match status" value="1"/>
</dbReference>
<dbReference type="PANTHER" id="PTHR30349:SF94">
    <property type="entry name" value="INTEGRASE_RECOMBINASE HI_1414-RELATED"/>
    <property type="match status" value="1"/>
</dbReference>
<evidence type="ECO:0000313" key="5">
    <source>
        <dbReference type="EMBL" id="VAX10363.1"/>
    </source>
</evidence>
<dbReference type="InterPro" id="IPR050090">
    <property type="entry name" value="Tyrosine_recombinase_XerCD"/>
</dbReference>
<dbReference type="PANTHER" id="PTHR30349">
    <property type="entry name" value="PHAGE INTEGRASE-RELATED"/>
    <property type="match status" value="1"/>
</dbReference>
<dbReference type="SUPFAM" id="SSF56349">
    <property type="entry name" value="DNA breaking-rejoining enzymes"/>
    <property type="match status" value="1"/>
</dbReference>
<dbReference type="PROSITE" id="PS51900">
    <property type="entry name" value="CB"/>
    <property type="match status" value="1"/>
</dbReference>
<dbReference type="InterPro" id="IPR011010">
    <property type="entry name" value="DNA_brk_join_enz"/>
</dbReference>
<dbReference type="GO" id="GO:0006310">
    <property type="term" value="P:DNA recombination"/>
    <property type="evidence" value="ECO:0007669"/>
    <property type="project" value="UniProtKB-KW"/>
</dbReference>
<feature type="domain" description="Tyr recombinase" evidence="3">
    <location>
        <begin position="163"/>
        <end position="270"/>
    </location>
</feature>
<gene>
    <name evidence="5" type="ORF">MNBD_GAMMA26-144</name>
</gene>
<sequence>MATISKTPSATWKAIIRKRGWPTTIKTFRTKRDAQDWARRTEDEMVRGVYINRAKSDRLLLGDALDRYLREVSPTKKPTTASAERHKAKAVKNFFSDFSLAAISPDLVAEYRDTRLEDGKSPSTVRLELALLSHLFTIAIKEWRVGLTYNPVANIRKPPPGKGRDRRITPQEEKILIKACTDHSNPMLGWIVRTALHTGMRAGEIKSLTRQQVSLSKRVVLLTETKNGSARMVPLTQKATSVLHEALEHPICPLDTDLIFWGEPGRDGKR</sequence>
<reference evidence="5" key="1">
    <citation type="submission" date="2018-06" db="EMBL/GenBank/DDBJ databases">
        <authorList>
            <person name="Zhirakovskaya E."/>
        </authorList>
    </citation>
    <scope>NUCLEOTIDE SEQUENCE</scope>
</reference>
<dbReference type="InterPro" id="IPR010998">
    <property type="entry name" value="Integrase_recombinase_N"/>
</dbReference>
<organism evidence="5">
    <name type="scientific">hydrothermal vent metagenome</name>
    <dbReference type="NCBI Taxonomy" id="652676"/>
    <lineage>
        <taxon>unclassified sequences</taxon>
        <taxon>metagenomes</taxon>
        <taxon>ecological metagenomes</taxon>
    </lineage>
</organism>
<keyword evidence="1" id="KW-0238">DNA-binding</keyword>
<dbReference type="InterPro" id="IPR013762">
    <property type="entry name" value="Integrase-like_cat_sf"/>
</dbReference>
<dbReference type="InterPro" id="IPR002104">
    <property type="entry name" value="Integrase_catalytic"/>
</dbReference>
<dbReference type="GO" id="GO:0015074">
    <property type="term" value="P:DNA integration"/>
    <property type="evidence" value="ECO:0007669"/>
    <property type="project" value="InterPro"/>
</dbReference>
<dbReference type="InterPro" id="IPR044068">
    <property type="entry name" value="CB"/>
</dbReference>
<dbReference type="EMBL" id="UOFX01000071">
    <property type="protein sequence ID" value="VAX10363.1"/>
    <property type="molecule type" value="Genomic_DNA"/>
</dbReference>
<dbReference type="Gene3D" id="1.10.443.10">
    <property type="entry name" value="Intergrase catalytic core"/>
    <property type="match status" value="1"/>
</dbReference>
<name>A0A3B1BE98_9ZZZZ</name>
<dbReference type="CDD" id="cd00796">
    <property type="entry name" value="INT_Rci_Hp1_C"/>
    <property type="match status" value="1"/>
</dbReference>
<feature type="non-terminal residue" evidence="5">
    <location>
        <position position="270"/>
    </location>
</feature>
<evidence type="ECO:0000256" key="1">
    <source>
        <dbReference type="ARBA" id="ARBA00023125"/>
    </source>
</evidence>
<feature type="domain" description="Core-binding (CB)" evidence="4">
    <location>
        <begin position="59"/>
        <end position="140"/>
    </location>
</feature>
<evidence type="ECO:0000256" key="2">
    <source>
        <dbReference type="ARBA" id="ARBA00023172"/>
    </source>
</evidence>
<keyword evidence="2" id="KW-0233">DNA recombination</keyword>